<evidence type="ECO:0000313" key="4">
    <source>
        <dbReference type="EMBL" id="KAF0686267.1"/>
    </source>
</evidence>
<dbReference type="SMART" id="SM00248">
    <property type="entry name" value="ANK"/>
    <property type="match status" value="12"/>
</dbReference>
<dbReference type="PROSITE" id="PS50088">
    <property type="entry name" value="ANK_REPEAT"/>
    <property type="match status" value="2"/>
</dbReference>
<keyword evidence="6" id="KW-1185">Reference proteome</keyword>
<evidence type="ECO:0000256" key="3">
    <source>
        <dbReference type="PROSITE-ProRule" id="PRU00023"/>
    </source>
</evidence>
<evidence type="ECO:0000256" key="2">
    <source>
        <dbReference type="ARBA" id="ARBA00023043"/>
    </source>
</evidence>
<dbReference type="SUPFAM" id="SSF48403">
    <property type="entry name" value="Ankyrin repeat"/>
    <property type="match status" value="2"/>
</dbReference>
<feature type="repeat" description="ANK" evidence="3">
    <location>
        <begin position="113"/>
        <end position="135"/>
    </location>
</feature>
<feature type="repeat" description="ANK" evidence="3">
    <location>
        <begin position="79"/>
        <end position="112"/>
    </location>
</feature>
<evidence type="ECO:0000256" key="1">
    <source>
        <dbReference type="ARBA" id="ARBA00022737"/>
    </source>
</evidence>
<evidence type="ECO:0000313" key="6">
    <source>
        <dbReference type="Proteomes" id="UP000332933"/>
    </source>
</evidence>
<keyword evidence="1" id="KW-0677">Repeat</keyword>
<proteinExistence type="predicted"/>
<dbReference type="OrthoDB" id="78480at2759"/>
<dbReference type="Proteomes" id="UP000332933">
    <property type="component" value="Unassembled WGS sequence"/>
</dbReference>
<reference evidence="5 6" key="1">
    <citation type="submission" date="2019-03" db="EMBL/GenBank/DDBJ databases">
        <authorList>
            <person name="Gaulin E."/>
            <person name="Dumas B."/>
        </authorList>
    </citation>
    <scope>NUCLEOTIDE SEQUENCE [LARGE SCALE GENOMIC DNA]</scope>
    <source>
        <strain evidence="5">CBS 568.67</strain>
    </source>
</reference>
<keyword evidence="2 3" id="KW-0040">ANK repeat</keyword>
<organism evidence="5 6">
    <name type="scientific">Aphanomyces stellatus</name>
    <dbReference type="NCBI Taxonomy" id="120398"/>
    <lineage>
        <taxon>Eukaryota</taxon>
        <taxon>Sar</taxon>
        <taxon>Stramenopiles</taxon>
        <taxon>Oomycota</taxon>
        <taxon>Saprolegniomycetes</taxon>
        <taxon>Saprolegniales</taxon>
        <taxon>Verrucalvaceae</taxon>
        <taxon>Aphanomyces</taxon>
    </lineage>
</organism>
<dbReference type="EMBL" id="CAADRA010007037">
    <property type="protein sequence ID" value="VFT98541.1"/>
    <property type="molecule type" value="Genomic_DNA"/>
</dbReference>
<dbReference type="PANTHER" id="PTHR24173">
    <property type="entry name" value="ANKYRIN REPEAT CONTAINING"/>
    <property type="match status" value="1"/>
</dbReference>
<sequence length="589" mass="63450">MCLKSTVTIAAQEPEEPAEEPAVQHSPFLAACVDGEMTRVRALVNDAELNRGLVVTDVLEVIEFLLSLPGVDVNFENHDGLTPFIFASACGNIAVVSRLLLETKLDVNYQSENGVTALMVASSMGHLEVVKLLLEQPELDSSMVNAHGTSSFAMACREGHMDIVSVFLTHHDDVETRGAFVHDGFVAACKMDQLEIVQMLFKLDEMTVDQLSTGFYDACVEGRAVVAAYLLDHADVNVNKTNTELDQDDLELFPNGLGVFCAACSENYVDIVSLLIQHPHFDTTQLSLGLSMTHNMDIVELILAHPATDVNAIGVSTITPLVYACTEGTADKVERFLQVPQLDVNAILEDDTFALMMACSSGFLDIVKLLLDDPRTDIALLNSDDATAFGVACLAGHTDVVQLLLDHPKMDFEIFVDGLIMAYNGEREDVVIHLLAHGCFDLNQEFESGHTLFFDACESNSTTLVELLLNTPSIDSTRCIKAGVTPFVGACASNASGVVALLLKSTPVDINAVDVLGETALLAAAGNGSTKVVALLLAQPTVDVNYQNPDGYTPLMIACIGGYAHTVALLLKYPFIDVNLKNKALVNLK</sequence>
<dbReference type="AlphaFoldDB" id="A0A485LK15"/>
<dbReference type="InterPro" id="IPR036770">
    <property type="entry name" value="Ankyrin_rpt-contain_sf"/>
</dbReference>
<dbReference type="Pfam" id="PF12796">
    <property type="entry name" value="Ank_2"/>
    <property type="match status" value="3"/>
</dbReference>
<dbReference type="PROSITE" id="PS51257">
    <property type="entry name" value="PROKAR_LIPOPROTEIN"/>
    <property type="match status" value="1"/>
</dbReference>
<gene>
    <name evidence="5" type="primary">Aste57867_21873</name>
    <name evidence="4" type="ORF">As57867_021804</name>
    <name evidence="5" type="ORF">ASTE57867_21873</name>
</gene>
<evidence type="ECO:0000313" key="5">
    <source>
        <dbReference type="EMBL" id="VFT98541.1"/>
    </source>
</evidence>
<reference evidence="4" key="2">
    <citation type="submission" date="2019-06" db="EMBL/GenBank/DDBJ databases">
        <title>Genomics analysis of Aphanomyces spp. identifies a new class of oomycete effector associated with host adaptation.</title>
        <authorList>
            <person name="Gaulin E."/>
        </authorList>
    </citation>
    <scope>NUCLEOTIDE SEQUENCE</scope>
    <source>
        <strain evidence="4">CBS 578.67</strain>
    </source>
</reference>
<accession>A0A485LK15</accession>
<dbReference type="PANTHER" id="PTHR24173:SF74">
    <property type="entry name" value="ANKYRIN REPEAT DOMAIN-CONTAINING PROTEIN 16"/>
    <property type="match status" value="1"/>
</dbReference>
<dbReference type="Gene3D" id="1.25.40.20">
    <property type="entry name" value="Ankyrin repeat-containing domain"/>
    <property type="match status" value="3"/>
</dbReference>
<dbReference type="InterPro" id="IPR002110">
    <property type="entry name" value="Ankyrin_rpt"/>
</dbReference>
<dbReference type="PROSITE" id="PS50297">
    <property type="entry name" value="ANK_REP_REGION"/>
    <property type="match status" value="1"/>
</dbReference>
<dbReference type="EMBL" id="VJMH01007011">
    <property type="protein sequence ID" value="KAF0686267.1"/>
    <property type="molecule type" value="Genomic_DNA"/>
</dbReference>
<name>A0A485LK15_9STRA</name>
<protein>
    <submittedName>
        <fullName evidence="5">Aste57867_21873 protein</fullName>
    </submittedName>
</protein>